<dbReference type="AlphaFoldDB" id="A0A1X0R2R8"/>
<feature type="signal peptide" evidence="5">
    <location>
        <begin position="1"/>
        <end position="20"/>
    </location>
</feature>
<evidence type="ECO:0000256" key="1">
    <source>
        <dbReference type="ARBA" id="ARBA00022676"/>
    </source>
</evidence>
<dbReference type="InterPro" id="IPR002213">
    <property type="entry name" value="UDP_glucos_trans"/>
</dbReference>
<dbReference type="InterPro" id="IPR050271">
    <property type="entry name" value="UDP-glycosyltransferase"/>
</dbReference>
<evidence type="ECO:0000313" key="6">
    <source>
        <dbReference type="EMBL" id="ORE06238.1"/>
    </source>
</evidence>
<proteinExistence type="inferred from homology"/>
<comment type="similarity">
    <text evidence="3">Belongs to the UDP-glycosyltransferase family.</text>
</comment>
<dbReference type="Gene3D" id="3.40.50.2000">
    <property type="entry name" value="Glycogen Phosphorylase B"/>
    <property type="match status" value="2"/>
</dbReference>
<keyword evidence="5" id="KW-0732">Signal</keyword>
<keyword evidence="2 3" id="KW-0808">Transferase</keyword>
<evidence type="ECO:0000256" key="3">
    <source>
        <dbReference type="RuleBase" id="RU003718"/>
    </source>
</evidence>
<evidence type="ECO:0000256" key="5">
    <source>
        <dbReference type="SAM" id="SignalP"/>
    </source>
</evidence>
<evidence type="ECO:0000256" key="2">
    <source>
        <dbReference type="ARBA" id="ARBA00022679"/>
    </source>
</evidence>
<dbReference type="PROSITE" id="PS00375">
    <property type="entry name" value="UDPGT"/>
    <property type="match status" value="1"/>
</dbReference>
<keyword evidence="1 3" id="KW-0328">Glycosyltransferase</keyword>
<keyword evidence="4" id="KW-1133">Transmembrane helix</keyword>
<dbReference type="OrthoDB" id="5835829at2759"/>
<dbReference type="PANTHER" id="PTHR48043:SF145">
    <property type="entry name" value="FI06409P-RELATED"/>
    <property type="match status" value="1"/>
</dbReference>
<evidence type="ECO:0000256" key="4">
    <source>
        <dbReference type="SAM" id="Phobius"/>
    </source>
</evidence>
<feature type="transmembrane region" description="Helical" evidence="4">
    <location>
        <begin position="478"/>
        <end position="501"/>
    </location>
</feature>
<gene>
    <name evidence="6" type="ORF">BCV72DRAFT_256426</name>
</gene>
<dbReference type="VEuPathDB" id="FungiDB:BCV72DRAFT_256426"/>
<dbReference type="InterPro" id="IPR035595">
    <property type="entry name" value="UDP_glycos_trans_CS"/>
</dbReference>
<dbReference type="Pfam" id="PF00201">
    <property type="entry name" value="UDPGT"/>
    <property type="match status" value="1"/>
</dbReference>
<dbReference type="GO" id="GO:0008194">
    <property type="term" value="F:UDP-glycosyltransferase activity"/>
    <property type="evidence" value="ECO:0007669"/>
    <property type="project" value="InterPro"/>
</dbReference>
<accession>A0A1X0R2R8</accession>
<sequence>MKLFALTLALFTAASQLSIGSTQGIFDLIANFRELKNNLFACNVGGSSHIVWVLEILEELAVRGHYVSFYTREDQAKFIKNYPSVELALSGPPVFQPGEFRPIIEEMIEMGPLEKALFMMEKFSTNYTDEYYKFHKTIDQKKIVVVMCDYLNMACVETKSAKIPSIITATMVMGPDVSAPYINTDFLILVDRVINPLRYYIGALLFVKQFIQEQTSLGSEPKLSMVNFAFGFEFPRPMGPLVELIDPIVPQTYSILNDKLQTFLDHRRKVVYVAFGQLIVPKPSEIKLILTALLENMETKHIDGIIWSTLGIQEHFPDIINTRTNTTYDINSFFTNPADNSNIAFVNWAPQVAILHHPSTCLFLTHGGAGTLYESMHAAVPIAVFPYFSDQPATAISAEEHGTGRWFKRTLSQDQATDLIKEIIDDTAGKYRHNIGRFKALVQIRNAHCKQCGADLVEVIFTHVNGKFLFFKAYNLDIYSFVLVSVIAFAYGIYRFAFVLYRMAFNTVSVPRMALDKKLKAN</sequence>
<organism evidence="6">
    <name type="scientific">Rhizopus microsporus var. microsporus</name>
    <dbReference type="NCBI Taxonomy" id="86635"/>
    <lineage>
        <taxon>Eukaryota</taxon>
        <taxon>Fungi</taxon>
        <taxon>Fungi incertae sedis</taxon>
        <taxon>Mucoromycota</taxon>
        <taxon>Mucoromycotina</taxon>
        <taxon>Mucoromycetes</taxon>
        <taxon>Mucorales</taxon>
        <taxon>Mucorineae</taxon>
        <taxon>Rhizopodaceae</taxon>
        <taxon>Rhizopus</taxon>
    </lineage>
</organism>
<dbReference type="EMBL" id="KV921927">
    <property type="protein sequence ID" value="ORE06238.1"/>
    <property type="molecule type" value="Genomic_DNA"/>
</dbReference>
<dbReference type="Proteomes" id="UP000242414">
    <property type="component" value="Unassembled WGS sequence"/>
</dbReference>
<dbReference type="CDD" id="cd03784">
    <property type="entry name" value="GT1_Gtf-like"/>
    <property type="match status" value="1"/>
</dbReference>
<dbReference type="SUPFAM" id="SSF53756">
    <property type="entry name" value="UDP-Glycosyltransferase/glycogen phosphorylase"/>
    <property type="match status" value="1"/>
</dbReference>
<name>A0A1X0R2R8_RHIZD</name>
<feature type="chain" id="PRO_5012462221" evidence="5">
    <location>
        <begin position="21"/>
        <end position="522"/>
    </location>
</feature>
<keyword evidence="4" id="KW-0472">Membrane</keyword>
<keyword evidence="4" id="KW-0812">Transmembrane</keyword>
<reference evidence="6" key="1">
    <citation type="journal article" date="2016" name="Proc. Natl. Acad. Sci. U.S.A.">
        <title>Lipid metabolic changes in an early divergent fungus govern the establishment of a mutualistic symbiosis with endobacteria.</title>
        <authorList>
            <person name="Lastovetsky O.A."/>
            <person name="Gaspar M.L."/>
            <person name="Mondo S.J."/>
            <person name="LaButti K.M."/>
            <person name="Sandor L."/>
            <person name="Grigoriev I.V."/>
            <person name="Henry S.A."/>
            <person name="Pawlowska T.E."/>
        </authorList>
    </citation>
    <scope>NUCLEOTIDE SEQUENCE [LARGE SCALE GENOMIC DNA]</scope>
    <source>
        <strain evidence="6">ATCC 52814</strain>
    </source>
</reference>
<protein>
    <submittedName>
        <fullName evidence="6">UDP-Glycosyltransferase/glycogen phosphorylase</fullName>
    </submittedName>
</protein>
<dbReference type="PANTHER" id="PTHR48043">
    <property type="entry name" value="EG:EG0003.4 PROTEIN-RELATED"/>
    <property type="match status" value="1"/>
</dbReference>